<keyword evidence="4" id="KW-1185">Reference proteome</keyword>
<keyword evidence="2" id="KW-0560">Oxidoreductase</keyword>
<evidence type="ECO:0000313" key="3">
    <source>
        <dbReference type="EMBL" id="MBF8179231.1"/>
    </source>
</evidence>
<evidence type="ECO:0000256" key="1">
    <source>
        <dbReference type="ARBA" id="ARBA00006484"/>
    </source>
</evidence>
<accession>A0ABS0EWL9</accession>
<dbReference type="PANTHER" id="PTHR44196:SF1">
    <property type="entry name" value="DEHYDROGENASE_REDUCTASE SDR FAMILY MEMBER 7B"/>
    <property type="match status" value="1"/>
</dbReference>
<gene>
    <name evidence="3" type="ORF">IXC47_16230</name>
</gene>
<reference evidence="3 4" key="1">
    <citation type="submission" date="2020-11" db="EMBL/GenBank/DDBJ databases">
        <title>WGS of Herminiimonas contaminans strain Marseille-Q4544 isolated from planarians Schmidtea mediterranea.</title>
        <authorList>
            <person name="Kangale L."/>
        </authorList>
    </citation>
    <scope>NUCLEOTIDE SEQUENCE [LARGE SCALE GENOMIC DNA]</scope>
    <source>
        <strain evidence="3 4">Marseille-Q4544</strain>
    </source>
</reference>
<dbReference type="Gene3D" id="3.40.50.720">
    <property type="entry name" value="NAD(P)-binding Rossmann-like Domain"/>
    <property type="match status" value="1"/>
</dbReference>
<dbReference type="PANTHER" id="PTHR44196">
    <property type="entry name" value="DEHYDROGENASE/REDUCTASE SDR FAMILY MEMBER 7B"/>
    <property type="match status" value="1"/>
</dbReference>
<dbReference type="EMBL" id="JADOEL010000016">
    <property type="protein sequence ID" value="MBF8179231.1"/>
    <property type="molecule type" value="Genomic_DNA"/>
</dbReference>
<comment type="similarity">
    <text evidence="1">Belongs to the short-chain dehydrogenases/reductases (SDR) family.</text>
</comment>
<dbReference type="Proteomes" id="UP000657372">
    <property type="component" value="Unassembled WGS sequence"/>
</dbReference>
<dbReference type="Pfam" id="PF00106">
    <property type="entry name" value="adh_short"/>
    <property type="match status" value="1"/>
</dbReference>
<evidence type="ECO:0000256" key="2">
    <source>
        <dbReference type="ARBA" id="ARBA00023002"/>
    </source>
</evidence>
<proteinExistence type="inferred from homology"/>
<name>A0ABS0EWL9_9BURK</name>
<dbReference type="SUPFAM" id="SSF51735">
    <property type="entry name" value="NAD(P)-binding Rossmann-fold domains"/>
    <property type="match status" value="1"/>
</dbReference>
<sequence length="255" mass="27641">MNPVISNWAGQRVWIIGASSGIGAETAKLLLQRGARVALSARRVDLLQAVANFHPRSVVAGLDLTDPASVQAAYAQIAMEWQGVDMVLIVAGSYNEMRADNFDLAIARNMLELNLHGPLNCLDVVLPGLLTQGHGSIGIVSSVAGYSGLPKALIYGPSKAALINLCESLYLDLRPRGIGVYMINPGFVATALTAGNDFPMPALMKAPDAAREIVRGMERGEFHIHFPKRLSNVLRVLRMLPYRLYFWIIHKGTGL</sequence>
<comment type="caution">
    <text evidence="3">The sequence shown here is derived from an EMBL/GenBank/DDBJ whole genome shotgun (WGS) entry which is preliminary data.</text>
</comment>
<dbReference type="PRINTS" id="PR00081">
    <property type="entry name" value="GDHRDH"/>
</dbReference>
<dbReference type="InterPro" id="IPR002347">
    <property type="entry name" value="SDR_fam"/>
</dbReference>
<evidence type="ECO:0000313" key="4">
    <source>
        <dbReference type="Proteomes" id="UP000657372"/>
    </source>
</evidence>
<dbReference type="InterPro" id="IPR036291">
    <property type="entry name" value="NAD(P)-bd_dom_sf"/>
</dbReference>
<protein>
    <submittedName>
        <fullName evidence="3">SDR family NAD(P)-dependent oxidoreductase</fullName>
    </submittedName>
</protein>
<dbReference type="RefSeq" id="WP_195876329.1">
    <property type="nucleotide sequence ID" value="NZ_JADOEL010000016.1"/>
</dbReference>
<organism evidence="3 4">
    <name type="scientific">Herminiimonas contaminans</name>
    <dbReference type="NCBI Taxonomy" id="1111140"/>
    <lineage>
        <taxon>Bacteria</taxon>
        <taxon>Pseudomonadati</taxon>
        <taxon>Pseudomonadota</taxon>
        <taxon>Betaproteobacteria</taxon>
        <taxon>Burkholderiales</taxon>
        <taxon>Oxalobacteraceae</taxon>
        <taxon>Herminiimonas</taxon>
    </lineage>
</organism>